<dbReference type="InterPro" id="IPR035969">
    <property type="entry name" value="Rab-GAP_TBC_sf"/>
</dbReference>
<keyword evidence="4" id="KW-1185">Reference proteome</keyword>
<dbReference type="EMBL" id="JARKHS020007798">
    <property type="protein sequence ID" value="KAK8781301.1"/>
    <property type="molecule type" value="Genomic_DNA"/>
</dbReference>
<keyword evidence="1" id="KW-0677">Repeat</keyword>
<dbReference type="Proteomes" id="UP001321473">
    <property type="component" value="Unassembled WGS sequence"/>
</dbReference>
<dbReference type="SMART" id="SM00568">
    <property type="entry name" value="GRAM"/>
    <property type="match status" value="1"/>
</dbReference>
<dbReference type="PANTHER" id="PTHR47666:SF1">
    <property type="entry name" value="PROTEIN VASCULAR ASSOCIATED DEATH 1, CHLOROPLASTIC"/>
    <property type="match status" value="1"/>
</dbReference>
<dbReference type="Pfam" id="PF00566">
    <property type="entry name" value="RabGAP-TBC"/>
    <property type="match status" value="1"/>
</dbReference>
<evidence type="ECO:0000313" key="3">
    <source>
        <dbReference type="EMBL" id="KAK8781301.1"/>
    </source>
</evidence>
<proteinExistence type="predicted"/>
<name>A0AAQ4F2Z1_AMBAM</name>
<dbReference type="AlphaFoldDB" id="A0AAQ4F2Z1"/>
<evidence type="ECO:0000313" key="4">
    <source>
        <dbReference type="Proteomes" id="UP001321473"/>
    </source>
</evidence>
<sequence length="337" mass="38375">MACLVACSGGHVIVARGDLPELDLDRREPPRDSHQWVGPTCMATPLLCAESFDSEDEATEFVCCKIRSLVAQREVTLPEVDQDNAQFRVNANRFTTVFNLPPQEKLVNLSQWRPYLSLLPDSLCRLISEETFEADEQLSRKLSRNAPKKLPLLKRDLDARAQSEAYRTTFRLPLDERLDGSMECCLWTPYNKHTVRGKLYLSPNYICFESRLETHPGYYRRAVSESLGKRNVTSEEIERDLHRSLPEHPAFQSPQGIGALRRLLNAYAWRNPAIGYCQAMNIVASVLLLYASEEEAFWLLVALCERLLPDYYNTKVVGALIDQGGQIVLFMQDAPYS</sequence>
<reference evidence="3 4" key="1">
    <citation type="journal article" date="2023" name="Arcadia Sci">
        <title>De novo assembly of a long-read Amblyomma americanum tick genome.</title>
        <authorList>
            <person name="Chou S."/>
            <person name="Poskanzer K.E."/>
            <person name="Rollins M."/>
            <person name="Thuy-Boun P.S."/>
        </authorList>
    </citation>
    <scope>NUCLEOTIDE SEQUENCE [LARGE SCALE GENOMIC DNA]</scope>
    <source>
        <strain evidence="3">F_SG_1</strain>
        <tissue evidence="3">Salivary glands</tissue>
    </source>
</reference>
<comment type="caution">
    <text evidence="3">The sequence shown here is derived from an EMBL/GenBank/DDBJ whole genome shotgun (WGS) entry which is preliminary data.</text>
</comment>
<dbReference type="InterPro" id="IPR000195">
    <property type="entry name" value="Rab-GAP-TBC_dom"/>
</dbReference>
<protein>
    <recommendedName>
        <fullName evidence="2">Rab-GAP TBC domain-containing protein</fullName>
    </recommendedName>
</protein>
<evidence type="ECO:0000256" key="1">
    <source>
        <dbReference type="ARBA" id="ARBA00022737"/>
    </source>
</evidence>
<feature type="domain" description="Rab-GAP TBC" evidence="2">
    <location>
        <begin position="214"/>
        <end position="337"/>
    </location>
</feature>
<organism evidence="3 4">
    <name type="scientific">Amblyomma americanum</name>
    <name type="common">Lone star tick</name>
    <dbReference type="NCBI Taxonomy" id="6943"/>
    <lineage>
        <taxon>Eukaryota</taxon>
        <taxon>Metazoa</taxon>
        <taxon>Ecdysozoa</taxon>
        <taxon>Arthropoda</taxon>
        <taxon>Chelicerata</taxon>
        <taxon>Arachnida</taxon>
        <taxon>Acari</taxon>
        <taxon>Parasitiformes</taxon>
        <taxon>Ixodida</taxon>
        <taxon>Ixodoidea</taxon>
        <taxon>Ixodidae</taxon>
        <taxon>Amblyomminae</taxon>
        <taxon>Amblyomma</taxon>
    </lineage>
</organism>
<dbReference type="Gene3D" id="1.10.8.270">
    <property type="entry name" value="putative rabgap domain of human tbc1 domain family member 14 like domains"/>
    <property type="match status" value="1"/>
</dbReference>
<dbReference type="FunFam" id="1.10.8.270:FF:000002">
    <property type="entry name" value="TBC1 domain family member 9B"/>
    <property type="match status" value="1"/>
</dbReference>
<dbReference type="PROSITE" id="PS50086">
    <property type="entry name" value="TBC_RABGAP"/>
    <property type="match status" value="1"/>
</dbReference>
<evidence type="ECO:0000259" key="2">
    <source>
        <dbReference type="PROSITE" id="PS50086"/>
    </source>
</evidence>
<dbReference type="PANTHER" id="PTHR47666">
    <property type="entry name" value="PROTEIN VASCULAR ASSOCIATED DEATH 1, CHLOROPLASTIC"/>
    <property type="match status" value="1"/>
</dbReference>
<dbReference type="InterPro" id="IPR004182">
    <property type="entry name" value="GRAM"/>
</dbReference>
<dbReference type="SMART" id="SM00164">
    <property type="entry name" value="TBC"/>
    <property type="match status" value="1"/>
</dbReference>
<accession>A0AAQ4F2Z1</accession>
<dbReference type="Pfam" id="PF02893">
    <property type="entry name" value="GRAM"/>
    <property type="match status" value="1"/>
</dbReference>
<gene>
    <name evidence="3" type="ORF">V5799_017357</name>
</gene>
<dbReference type="SUPFAM" id="SSF47923">
    <property type="entry name" value="Ypt/Rab-GAP domain of gyp1p"/>
    <property type="match status" value="1"/>
</dbReference>